<keyword evidence="2" id="KW-1185">Reference proteome</keyword>
<protein>
    <submittedName>
        <fullName evidence="1">Phosphotransferase</fullName>
    </submittedName>
</protein>
<sequence length="320" mass="35694">MARSTSIAPYPAPHGRTARRLEWAFLPPHLRAWIERRCGSPVVSAISQTSGFTPGFASVLVCEDGSRHFVKAASTKAQRMFADSYREEARKLAALPEGVPAPRLLWHLDDDWVVLGIEYVAARPPHRPWQAEDLDALLDSLEVVADVLTPPPPGLDLDTAADDFAPLLEGWPALRERRTDLDAGRLAEAEALARRYAEVVGGDTLVHTDIRSDNAIIDPDGRALICDWNWPVRGAAWFDSFAALIGPRGEGIDVDAVIAERRLLRDVDPEAFDINLALYVGYFFTQCELPVPPTSPHIRDHQRWQGEVCWDWLAERRGWA</sequence>
<comment type="caution">
    <text evidence="1">The sequence shown here is derived from an EMBL/GenBank/DDBJ whole genome shotgun (WGS) entry which is preliminary data.</text>
</comment>
<proteinExistence type="predicted"/>
<dbReference type="RefSeq" id="WP_191195210.1">
    <property type="nucleotide sequence ID" value="NZ_JACXYZ010000001.1"/>
</dbReference>
<dbReference type="InterPro" id="IPR011009">
    <property type="entry name" value="Kinase-like_dom_sf"/>
</dbReference>
<dbReference type="Proteomes" id="UP000618818">
    <property type="component" value="Unassembled WGS sequence"/>
</dbReference>
<evidence type="ECO:0000313" key="2">
    <source>
        <dbReference type="Proteomes" id="UP000618818"/>
    </source>
</evidence>
<dbReference type="Gene3D" id="3.30.200.20">
    <property type="entry name" value="Phosphorylase Kinase, domain 1"/>
    <property type="match status" value="1"/>
</dbReference>
<reference evidence="1 2" key="1">
    <citation type="submission" date="2020-09" db="EMBL/GenBank/DDBJ databases">
        <title>novel species in genus Nocardioides.</title>
        <authorList>
            <person name="Zhang G."/>
        </authorList>
    </citation>
    <scope>NUCLEOTIDE SEQUENCE [LARGE SCALE GENOMIC DNA]</scope>
    <source>
        <strain evidence="1 2">KCTC 39551</strain>
    </source>
</reference>
<dbReference type="Gene3D" id="3.90.1200.10">
    <property type="match status" value="1"/>
</dbReference>
<dbReference type="SUPFAM" id="SSF56112">
    <property type="entry name" value="Protein kinase-like (PK-like)"/>
    <property type="match status" value="1"/>
</dbReference>
<gene>
    <name evidence="1" type="ORF">IEZ26_13135</name>
</gene>
<name>A0ABR8NBR4_9ACTN</name>
<accession>A0ABR8NBR4</accession>
<organism evidence="1 2">
    <name type="scientific">Nocardioides cavernae</name>
    <dbReference type="NCBI Taxonomy" id="1921566"/>
    <lineage>
        <taxon>Bacteria</taxon>
        <taxon>Bacillati</taxon>
        <taxon>Actinomycetota</taxon>
        <taxon>Actinomycetes</taxon>
        <taxon>Propionibacteriales</taxon>
        <taxon>Nocardioidaceae</taxon>
        <taxon>Nocardioides</taxon>
    </lineage>
</organism>
<dbReference type="EMBL" id="JACXYZ010000001">
    <property type="protein sequence ID" value="MBD3925573.1"/>
    <property type="molecule type" value="Genomic_DNA"/>
</dbReference>
<evidence type="ECO:0000313" key="1">
    <source>
        <dbReference type="EMBL" id="MBD3925573.1"/>
    </source>
</evidence>